<sequence length="260" mass="30468">MTIHFGIYPSVGYCTYFDESKRRSIDLKTRPVNFNEIEKIALMFEEIKSKINGKLGYVCICLFENYGNEIRKNFIECGLKNGFENIEIINLETAIYLNAMSQINYKPLNGNVIWIQYSEYFFVWEINNQKAKFCGMWNADSSRLNELQKIVDESKLNKRVDVVLYHTKIAESNMRKMSECQCFYSVYDYWYSEGSLLKARIIAGDSELTHLETTYFLSRTFSLKIGNNVITSFQKTQQLPIFYTTTINKDPKNDTLKVVR</sequence>
<name>A0A914QKW3_9BILA</name>
<evidence type="ECO:0000313" key="1">
    <source>
        <dbReference type="Proteomes" id="UP000887578"/>
    </source>
</evidence>
<dbReference type="AlphaFoldDB" id="A0A914QKW3"/>
<dbReference type="Proteomes" id="UP000887578">
    <property type="component" value="Unplaced"/>
</dbReference>
<dbReference type="WBParaSite" id="PDA_v2.g4271.t1">
    <property type="protein sequence ID" value="PDA_v2.g4271.t1"/>
    <property type="gene ID" value="PDA_v2.g4271"/>
</dbReference>
<keyword evidence="1" id="KW-1185">Reference proteome</keyword>
<evidence type="ECO:0000313" key="2">
    <source>
        <dbReference type="WBParaSite" id="PDA_v2.g4271.t1"/>
    </source>
</evidence>
<organism evidence="1 2">
    <name type="scientific">Panagrolaimus davidi</name>
    <dbReference type="NCBI Taxonomy" id="227884"/>
    <lineage>
        <taxon>Eukaryota</taxon>
        <taxon>Metazoa</taxon>
        <taxon>Ecdysozoa</taxon>
        <taxon>Nematoda</taxon>
        <taxon>Chromadorea</taxon>
        <taxon>Rhabditida</taxon>
        <taxon>Tylenchina</taxon>
        <taxon>Panagrolaimomorpha</taxon>
        <taxon>Panagrolaimoidea</taxon>
        <taxon>Panagrolaimidae</taxon>
        <taxon>Panagrolaimus</taxon>
    </lineage>
</organism>
<reference evidence="2" key="1">
    <citation type="submission" date="2022-11" db="UniProtKB">
        <authorList>
            <consortium name="WormBaseParasite"/>
        </authorList>
    </citation>
    <scope>IDENTIFICATION</scope>
</reference>
<accession>A0A914QKW3</accession>
<protein>
    <submittedName>
        <fullName evidence="2">Uncharacterized protein</fullName>
    </submittedName>
</protein>
<proteinExistence type="predicted"/>